<keyword evidence="5" id="KW-1185">Reference proteome</keyword>
<accession>A0ABW4Z9V8</accession>
<organism evidence="4 5">
    <name type="scientific">Rubritalea tangerina</name>
    <dbReference type="NCBI Taxonomy" id="430798"/>
    <lineage>
        <taxon>Bacteria</taxon>
        <taxon>Pseudomonadati</taxon>
        <taxon>Verrucomicrobiota</taxon>
        <taxon>Verrucomicrobiia</taxon>
        <taxon>Verrucomicrobiales</taxon>
        <taxon>Rubritaleaceae</taxon>
        <taxon>Rubritalea</taxon>
    </lineage>
</organism>
<keyword evidence="4" id="KW-0540">Nuclease</keyword>
<sequence>MFLEKQFLAPRALLCGAFSLLFLTLFTSCDESRSTPDWPTSTPKLEEPAPTSPPPAPLEGPEVTFMSYNLKNYLSMPRGKSPATMRPKPENEIRALVQNISSASPDILGVCEIGTQADLDDLQRRLKQHGVDLPHTHLHGAADTYRRLAILSRFPIEATYPATEHYKMEGKSHLMLRGILDAEIALPAGPVRFIGVHLKSKRESKFWDQERIRRHEAQCVRNHINTLTQSSTTPIILYGDFNDTKQSPTIRAISGSNQAPGYLLPLRLTDTQGAAWTQHWAYQDVYSRFDYIFVSTHARPRINHSKSFILTLPTHDPASDHRPLILNMR</sequence>
<feature type="region of interest" description="Disordered" evidence="1">
    <location>
        <begin position="32"/>
        <end position="60"/>
    </location>
</feature>
<comment type="caution">
    <text evidence="4">The sequence shown here is derived from an EMBL/GenBank/DDBJ whole genome shotgun (WGS) entry which is preliminary data.</text>
</comment>
<dbReference type="GO" id="GO:0004519">
    <property type="term" value="F:endonuclease activity"/>
    <property type="evidence" value="ECO:0007669"/>
    <property type="project" value="UniProtKB-KW"/>
</dbReference>
<feature type="chain" id="PRO_5046951848" evidence="2">
    <location>
        <begin position="28"/>
        <end position="329"/>
    </location>
</feature>
<evidence type="ECO:0000313" key="4">
    <source>
        <dbReference type="EMBL" id="MFD2158341.1"/>
    </source>
</evidence>
<evidence type="ECO:0000256" key="1">
    <source>
        <dbReference type="SAM" id="MobiDB-lite"/>
    </source>
</evidence>
<feature type="signal peptide" evidence="2">
    <location>
        <begin position="1"/>
        <end position="27"/>
    </location>
</feature>
<dbReference type="Pfam" id="PF03372">
    <property type="entry name" value="Exo_endo_phos"/>
    <property type="match status" value="1"/>
</dbReference>
<evidence type="ECO:0000313" key="5">
    <source>
        <dbReference type="Proteomes" id="UP001597389"/>
    </source>
</evidence>
<feature type="domain" description="Endonuclease/exonuclease/phosphatase" evidence="3">
    <location>
        <begin position="92"/>
        <end position="321"/>
    </location>
</feature>
<dbReference type="InterPro" id="IPR036691">
    <property type="entry name" value="Endo/exonu/phosph_ase_sf"/>
</dbReference>
<dbReference type="SUPFAM" id="SSF56219">
    <property type="entry name" value="DNase I-like"/>
    <property type="match status" value="1"/>
</dbReference>
<reference evidence="5" key="1">
    <citation type="journal article" date="2019" name="Int. J. Syst. Evol. Microbiol.">
        <title>The Global Catalogue of Microorganisms (GCM) 10K type strain sequencing project: providing services to taxonomists for standard genome sequencing and annotation.</title>
        <authorList>
            <consortium name="The Broad Institute Genomics Platform"/>
            <consortium name="The Broad Institute Genome Sequencing Center for Infectious Disease"/>
            <person name="Wu L."/>
            <person name="Ma J."/>
        </authorList>
    </citation>
    <scope>NUCLEOTIDE SEQUENCE [LARGE SCALE GENOMIC DNA]</scope>
    <source>
        <strain evidence="5">CCUG 57942</strain>
    </source>
</reference>
<keyword evidence="4" id="KW-0255">Endonuclease</keyword>
<keyword evidence="4" id="KW-0378">Hydrolase</keyword>
<gene>
    <name evidence="4" type="ORF">ACFSW8_05475</name>
</gene>
<dbReference type="RefSeq" id="WP_377177659.1">
    <property type="nucleotide sequence ID" value="NZ_JBHUJB010000022.1"/>
</dbReference>
<dbReference type="PROSITE" id="PS51257">
    <property type="entry name" value="PROKAR_LIPOPROTEIN"/>
    <property type="match status" value="1"/>
</dbReference>
<evidence type="ECO:0000256" key="2">
    <source>
        <dbReference type="SAM" id="SignalP"/>
    </source>
</evidence>
<dbReference type="PANTHER" id="PTHR14859:SF1">
    <property type="entry name" value="PGAP2-INTERACTING PROTEIN"/>
    <property type="match status" value="1"/>
</dbReference>
<proteinExistence type="predicted"/>
<dbReference type="Gene3D" id="3.60.10.10">
    <property type="entry name" value="Endonuclease/exonuclease/phosphatase"/>
    <property type="match status" value="1"/>
</dbReference>
<protein>
    <submittedName>
        <fullName evidence="4">Endonuclease/exonuclease/phosphatase family protein</fullName>
    </submittedName>
</protein>
<dbReference type="InterPro" id="IPR051916">
    <property type="entry name" value="GPI-anchor_lipid_remodeler"/>
</dbReference>
<evidence type="ECO:0000259" key="3">
    <source>
        <dbReference type="Pfam" id="PF03372"/>
    </source>
</evidence>
<dbReference type="InterPro" id="IPR005135">
    <property type="entry name" value="Endo/exonuclease/phosphatase"/>
</dbReference>
<dbReference type="Proteomes" id="UP001597389">
    <property type="component" value="Unassembled WGS sequence"/>
</dbReference>
<dbReference type="PANTHER" id="PTHR14859">
    <property type="entry name" value="CALCOFLUOR WHITE HYPERSENSITIVE PROTEIN PRECURSOR"/>
    <property type="match status" value="1"/>
</dbReference>
<keyword evidence="2" id="KW-0732">Signal</keyword>
<dbReference type="EMBL" id="JBHUJB010000022">
    <property type="protein sequence ID" value="MFD2158341.1"/>
    <property type="molecule type" value="Genomic_DNA"/>
</dbReference>
<name>A0ABW4Z9V8_9BACT</name>